<keyword evidence="2" id="KW-1185">Reference proteome</keyword>
<protein>
    <submittedName>
        <fullName evidence="1">Uncharacterized protein</fullName>
    </submittedName>
</protein>
<proteinExistence type="predicted"/>
<dbReference type="EMBL" id="JAUSVU010000022">
    <property type="protein sequence ID" value="MDQ0536036.1"/>
    <property type="molecule type" value="Genomic_DNA"/>
</dbReference>
<comment type="caution">
    <text evidence="1">The sequence shown here is derived from an EMBL/GenBank/DDBJ whole genome shotgun (WGS) entry which is preliminary data.</text>
</comment>
<sequence length="36" mass="3604">MTRGTFIIDSPPPPGPIACTPAAPVRALAGSLPVMT</sequence>
<name>A0ABU0MRD0_9PROT</name>
<organism evidence="1 2">
    <name type="scientific">Azospirillum picis</name>
    <dbReference type="NCBI Taxonomy" id="488438"/>
    <lineage>
        <taxon>Bacteria</taxon>
        <taxon>Pseudomonadati</taxon>
        <taxon>Pseudomonadota</taxon>
        <taxon>Alphaproteobacteria</taxon>
        <taxon>Rhodospirillales</taxon>
        <taxon>Azospirillaceae</taxon>
        <taxon>Azospirillum</taxon>
    </lineage>
</organism>
<accession>A0ABU0MRD0</accession>
<evidence type="ECO:0000313" key="1">
    <source>
        <dbReference type="EMBL" id="MDQ0536036.1"/>
    </source>
</evidence>
<reference evidence="1 2" key="1">
    <citation type="submission" date="2023-07" db="EMBL/GenBank/DDBJ databases">
        <title>Genomic Encyclopedia of Type Strains, Phase IV (KMG-IV): sequencing the most valuable type-strain genomes for metagenomic binning, comparative biology and taxonomic classification.</title>
        <authorList>
            <person name="Goeker M."/>
        </authorList>
    </citation>
    <scope>NUCLEOTIDE SEQUENCE [LARGE SCALE GENOMIC DNA]</scope>
    <source>
        <strain evidence="1 2">DSM 19922</strain>
    </source>
</reference>
<dbReference type="Proteomes" id="UP001244552">
    <property type="component" value="Unassembled WGS sequence"/>
</dbReference>
<evidence type="ECO:0000313" key="2">
    <source>
        <dbReference type="Proteomes" id="UP001244552"/>
    </source>
</evidence>
<gene>
    <name evidence="1" type="ORF">QO018_004927</name>
</gene>